<evidence type="ECO:0000313" key="1">
    <source>
        <dbReference type="EMBL" id="KAG7441764.1"/>
    </source>
</evidence>
<evidence type="ECO:0000313" key="2">
    <source>
        <dbReference type="Proteomes" id="UP000812287"/>
    </source>
</evidence>
<dbReference type="GeneID" id="66103372"/>
<name>A0A9P7VKV5_9AGAR</name>
<keyword evidence="2" id="KW-1185">Reference proteome</keyword>
<dbReference type="AlphaFoldDB" id="A0A9P7VKV5"/>
<gene>
    <name evidence="1" type="ORF">BT62DRAFT_472945</name>
</gene>
<proteinExistence type="predicted"/>
<comment type="caution">
    <text evidence="1">The sequence shown here is derived from an EMBL/GenBank/DDBJ whole genome shotgun (WGS) entry which is preliminary data.</text>
</comment>
<accession>A0A9P7VKV5</accession>
<sequence length="123" mass="14098">MHSPSSRPLSSRIQLSKLVTVSTTLAILPSSCAFHRYKLGVQQADLDLDLEFTRAKEYEWNVGLIWQGASSEIRSYPVLFSFCFQRHRVRCASSVWVLSQISKSFSLWNNSSHIFLKTSLWLS</sequence>
<dbReference type="RefSeq" id="XP_043035264.1">
    <property type="nucleotide sequence ID" value="XM_043181076.1"/>
</dbReference>
<dbReference type="Proteomes" id="UP000812287">
    <property type="component" value="Unassembled WGS sequence"/>
</dbReference>
<reference evidence="1" key="1">
    <citation type="submission" date="2020-11" db="EMBL/GenBank/DDBJ databases">
        <title>Adaptations for nitrogen fixation in a non-lichenized fungal sporocarp promotes dispersal by wood-feeding termites.</title>
        <authorList>
            <consortium name="DOE Joint Genome Institute"/>
            <person name="Koch R.A."/>
            <person name="Yoon G."/>
            <person name="Arayal U."/>
            <person name="Lail K."/>
            <person name="Amirebrahimi M."/>
            <person name="Labutti K."/>
            <person name="Lipzen A."/>
            <person name="Riley R."/>
            <person name="Barry K."/>
            <person name="Henrissat B."/>
            <person name="Grigoriev I.V."/>
            <person name="Herr J.R."/>
            <person name="Aime M.C."/>
        </authorList>
    </citation>
    <scope>NUCLEOTIDE SEQUENCE</scope>
    <source>
        <strain evidence="1">MCA 3950</strain>
    </source>
</reference>
<organism evidence="1 2">
    <name type="scientific">Guyanagaster necrorhizus</name>
    <dbReference type="NCBI Taxonomy" id="856835"/>
    <lineage>
        <taxon>Eukaryota</taxon>
        <taxon>Fungi</taxon>
        <taxon>Dikarya</taxon>
        <taxon>Basidiomycota</taxon>
        <taxon>Agaricomycotina</taxon>
        <taxon>Agaricomycetes</taxon>
        <taxon>Agaricomycetidae</taxon>
        <taxon>Agaricales</taxon>
        <taxon>Marasmiineae</taxon>
        <taxon>Physalacriaceae</taxon>
        <taxon>Guyanagaster</taxon>
    </lineage>
</organism>
<protein>
    <submittedName>
        <fullName evidence="1">Uncharacterized protein</fullName>
    </submittedName>
</protein>
<dbReference type="EMBL" id="MU250557">
    <property type="protein sequence ID" value="KAG7441764.1"/>
    <property type="molecule type" value="Genomic_DNA"/>
</dbReference>